<sequence length="340" mass="38877">MSIALRPLRLPEDYAELAELLNTYWSEPTTAERLEEDDAKLYEVGHTYIDDNGLLAGYDRVRQVAVTEQGVIVGFVWAWRAPWTEPGHLNNTLIVAKQHRNQGVGQLLLRHVTNWGIQLGASLLVVEIWDDSTESLQFAERRGFIVERHSFQSVLDMEKVDLERMNDHDLFRALEGEGVRFSTLAHEAEEGSEQRLYELYKETLQDIPGYTGEVPAIDEWRKWYLKVDGYAPEQVIIAINGNKYVGVSNVLHNQLTNGMYHEYTGVSRAYRGRKIALGLKIKAIELAKQRNAAYIRTDNDSTNEPILRINRRLGYAPLRGKNRIIAKLQDVWNHVQGGHG</sequence>
<keyword evidence="1" id="KW-0808">Transferase</keyword>
<evidence type="ECO:0000259" key="3">
    <source>
        <dbReference type="PROSITE" id="PS51186"/>
    </source>
</evidence>
<evidence type="ECO:0000313" key="5">
    <source>
        <dbReference type="Proteomes" id="UP001652445"/>
    </source>
</evidence>
<evidence type="ECO:0000256" key="2">
    <source>
        <dbReference type="ARBA" id="ARBA00023315"/>
    </source>
</evidence>
<dbReference type="CDD" id="cd04301">
    <property type="entry name" value="NAT_SF"/>
    <property type="match status" value="1"/>
</dbReference>
<dbReference type="RefSeq" id="WP_262685556.1">
    <property type="nucleotide sequence ID" value="NZ_JAOQIO010000084.1"/>
</dbReference>
<dbReference type="Pfam" id="PF00583">
    <property type="entry name" value="Acetyltransf_1"/>
    <property type="match status" value="2"/>
</dbReference>
<keyword evidence="5" id="KW-1185">Reference proteome</keyword>
<dbReference type="InterPro" id="IPR050832">
    <property type="entry name" value="Bact_Acetyltransf"/>
</dbReference>
<organism evidence="4 5">
    <name type="scientific">Paenibacillus baimaensis</name>
    <dbReference type="NCBI Taxonomy" id="2982185"/>
    <lineage>
        <taxon>Bacteria</taxon>
        <taxon>Bacillati</taxon>
        <taxon>Bacillota</taxon>
        <taxon>Bacilli</taxon>
        <taxon>Bacillales</taxon>
        <taxon>Paenibacillaceae</taxon>
        <taxon>Paenibacillus</taxon>
    </lineage>
</organism>
<keyword evidence="2" id="KW-0012">Acyltransferase</keyword>
<feature type="domain" description="N-acetyltransferase" evidence="3">
    <location>
        <begin position="183"/>
        <end position="330"/>
    </location>
</feature>
<dbReference type="Proteomes" id="UP001652445">
    <property type="component" value="Unassembled WGS sequence"/>
</dbReference>
<name>A0ABT2UL53_9BACL</name>
<dbReference type="InterPro" id="IPR000182">
    <property type="entry name" value="GNAT_dom"/>
</dbReference>
<evidence type="ECO:0000313" key="4">
    <source>
        <dbReference type="EMBL" id="MCU6794394.1"/>
    </source>
</evidence>
<accession>A0ABT2UL53</accession>
<comment type="caution">
    <text evidence="4">The sequence shown here is derived from an EMBL/GenBank/DDBJ whole genome shotgun (WGS) entry which is preliminary data.</text>
</comment>
<dbReference type="PROSITE" id="PS51186">
    <property type="entry name" value="GNAT"/>
    <property type="match status" value="2"/>
</dbReference>
<dbReference type="SUPFAM" id="SSF55729">
    <property type="entry name" value="Acyl-CoA N-acyltransferases (Nat)"/>
    <property type="match status" value="2"/>
</dbReference>
<evidence type="ECO:0000256" key="1">
    <source>
        <dbReference type="ARBA" id="ARBA00022679"/>
    </source>
</evidence>
<gene>
    <name evidence="4" type="ORF">OB236_20005</name>
</gene>
<proteinExistence type="predicted"/>
<protein>
    <submittedName>
        <fullName evidence="4">GNAT family N-acetyltransferase</fullName>
    </submittedName>
</protein>
<dbReference type="EMBL" id="JAOQIO010000084">
    <property type="protein sequence ID" value="MCU6794394.1"/>
    <property type="molecule type" value="Genomic_DNA"/>
</dbReference>
<reference evidence="4 5" key="1">
    <citation type="submission" date="2022-09" db="EMBL/GenBank/DDBJ databases">
        <authorList>
            <person name="Han X.L."/>
            <person name="Wang Q."/>
            <person name="Lu T."/>
        </authorList>
    </citation>
    <scope>NUCLEOTIDE SEQUENCE [LARGE SCALE GENOMIC DNA]</scope>
    <source>
        <strain evidence="4 5">WQ 127069</strain>
    </source>
</reference>
<dbReference type="Gene3D" id="3.40.630.30">
    <property type="match status" value="1"/>
</dbReference>
<dbReference type="InterPro" id="IPR016181">
    <property type="entry name" value="Acyl_CoA_acyltransferase"/>
</dbReference>
<dbReference type="PANTHER" id="PTHR43877">
    <property type="entry name" value="AMINOALKYLPHOSPHONATE N-ACETYLTRANSFERASE-RELATED-RELATED"/>
    <property type="match status" value="1"/>
</dbReference>
<feature type="domain" description="N-acetyltransferase" evidence="3">
    <location>
        <begin position="3"/>
        <end position="167"/>
    </location>
</feature>